<evidence type="ECO:0000313" key="3">
    <source>
        <dbReference type="Proteomes" id="UP000250043"/>
    </source>
</evidence>
<feature type="compositionally biased region" description="Basic and acidic residues" evidence="1">
    <location>
        <begin position="329"/>
        <end position="343"/>
    </location>
</feature>
<proteinExistence type="predicted"/>
<evidence type="ECO:0000313" key="2">
    <source>
        <dbReference type="EMBL" id="OCH94657.1"/>
    </source>
</evidence>
<sequence length="417" mass="47208">MARIEDVYIDEMLRLGLGYPLWHPSPTESGEVQVGDVGYIRDDKFIRLFNATKDPYDPANSGLQMPQNFERLVLPDDAICRDTFAAGMRCSPTVTATPIPTEDSEPSGLPRKYAVEADGYGAMLYLDEDAERYEVGEQFALPMTRYMLQNFPFWQQLANEELHLALNSSDIVFVRGCVKAKVWTTVTFAKEYHPYVGTMSFEYGPEWTTKSTLWTDEGEIRPVVESGPQILGDYESHRSISTDDPSMILNHESVYYGHPSMILNHESVYYGLPPLEDQEPTPHDRPPSNHASLSYDPPLSQCVFLSFYKMKHRRLIGPKVIKAAAGPRNDGRRGSRDHDPEGLAQIADDRQIEIESDVSTSEPLAKLSVRISRAAFPVKATFADAHSVRQLYVRSFQDMFGNRIDPSRQRYPSKRAI</sequence>
<dbReference type="OrthoDB" id="2791100at2759"/>
<accession>A0A8E2J6W4</accession>
<name>A0A8E2J6W4_9APHY</name>
<reference evidence="2 3" key="1">
    <citation type="submission" date="2016-07" db="EMBL/GenBank/DDBJ databases">
        <title>Draft genome of the white-rot fungus Obba rivulosa 3A-2.</title>
        <authorList>
            <consortium name="DOE Joint Genome Institute"/>
            <person name="Miettinen O."/>
            <person name="Riley R."/>
            <person name="Acob R."/>
            <person name="Barry K."/>
            <person name="Cullen D."/>
            <person name="De Vries R."/>
            <person name="Hainaut M."/>
            <person name="Hatakka A."/>
            <person name="Henrissat B."/>
            <person name="Hilden K."/>
            <person name="Kuo R."/>
            <person name="Labutti K."/>
            <person name="Lipzen A."/>
            <person name="Makela M.R."/>
            <person name="Sandor L."/>
            <person name="Spatafora J.W."/>
            <person name="Grigoriev I.V."/>
            <person name="Hibbett D.S."/>
        </authorList>
    </citation>
    <scope>NUCLEOTIDE SEQUENCE [LARGE SCALE GENOMIC DNA]</scope>
    <source>
        <strain evidence="2 3">3A-2</strain>
    </source>
</reference>
<organism evidence="2 3">
    <name type="scientific">Obba rivulosa</name>
    <dbReference type="NCBI Taxonomy" id="1052685"/>
    <lineage>
        <taxon>Eukaryota</taxon>
        <taxon>Fungi</taxon>
        <taxon>Dikarya</taxon>
        <taxon>Basidiomycota</taxon>
        <taxon>Agaricomycotina</taxon>
        <taxon>Agaricomycetes</taxon>
        <taxon>Polyporales</taxon>
        <taxon>Gelatoporiaceae</taxon>
        <taxon>Obba</taxon>
    </lineage>
</organism>
<keyword evidence="3" id="KW-1185">Reference proteome</keyword>
<dbReference type="Proteomes" id="UP000250043">
    <property type="component" value="Unassembled WGS sequence"/>
</dbReference>
<dbReference type="AlphaFoldDB" id="A0A8E2J6W4"/>
<dbReference type="EMBL" id="KV722342">
    <property type="protein sequence ID" value="OCH94657.1"/>
    <property type="molecule type" value="Genomic_DNA"/>
</dbReference>
<feature type="region of interest" description="Disordered" evidence="1">
    <location>
        <begin position="273"/>
        <end position="294"/>
    </location>
</feature>
<evidence type="ECO:0000256" key="1">
    <source>
        <dbReference type="SAM" id="MobiDB-lite"/>
    </source>
</evidence>
<protein>
    <submittedName>
        <fullName evidence="2">Uncharacterized protein</fullName>
    </submittedName>
</protein>
<gene>
    <name evidence="2" type="ORF">OBBRIDRAFT_823403</name>
</gene>
<feature type="region of interest" description="Disordered" evidence="1">
    <location>
        <begin position="321"/>
        <end position="343"/>
    </location>
</feature>